<reference evidence="3" key="1">
    <citation type="journal article" date="2019" name="PLoS Negl. Trop. Dis.">
        <title>Revisiting the worldwide diversity of Leptospira species in the environment.</title>
        <authorList>
            <person name="Vincent A.T."/>
            <person name="Schiettekatte O."/>
            <person name="Bourhy P."/>
            <person name="Veyrier F.J."/>
            <person name="Picardeau M."/>
        </authorList>
    </citation>
    <scope>NUCLEOTIDE SEQUENCE [LARGE SCALE GENOMIC DNA]</scope>
    <source>
        <strain evidence="3">201800277</strain>
    </source>
</reference>
<keyword evidence="3" id="KW-0378">Hydrolase</keyword>
<evidence type="ECO:0000259" key="2">
    <source>
        <dbReference type="Pfam" id="PF00561"/>
    </source>
</evidence>
<keyword evidence="1" id="KW-0812">Transmembrane</keyword>
<dbReference type="Gene3D" id="3.40.50.1820">
    <property type="entry name" value="alpha/beta hydrolase"/>
    <property type="match status" value="1"/>
</dbReference>
<dbReference type="PANTHER" id="PTHR43358:SF4">
    <property type="entry name" value="ALPHA_BETA HYDROLASE FOLD-1 DOMAIN-CONTAINING PROTEIN"/>
    <property type="match status" value="1"/>
</dbReference>
<evidence type="ECO:0000256" key="1">
    <source>
        <dbReference type="SAM" id="Phobius"/>
    </source>
</evidence>
<gene>
    <name evidence="3" type="ORF">EHQ30_16915</name>
</gene>
<dbReference type="GO" id="GO:0016787">
    <property type="term" value="F:hydrolase activity"/>
    <property type="evidence" value="ECO:0007669"/>
    <property type="project" value="UniProtKB-KW"/>
</dbReference>
<feature type="transmembrane region" description="Helical" evidence="1">
    <location>
        <begin position="7"/>
        <end position="26"/>
    </location>
</feature>
<accession>A0A2M9Y1V1</accession>
<dbReference type="OrthoDB" id="9776685at2"/>
<protein>
    <submittedName>
        <fullName evidence="3">Alpha/beta hydrolase</fullName>
    </submittedName>
</protein>
<comment type="caution">
    <text evidence="3">The sequence shown here is derived from an EMBL/GenBank/DDBJ whole genome shotgun (WGS) entry which is preliminary data.</text>
</comment>
<name>A0A2M9Y1V1_9LEPT</name>
<sequence>MQKFKKYSILGLIISIILLIVVAYYFSSLVLYPKVKCNPDHHVFCQGPSELGLNFEEVEIQTEDKLNLVSYWIPTKQSQAAIILVHGHGGQRNEGLRFAKSLHEAGYNLLLLSLRRNHGGFASMGFHEQKDVTAAINYLKSKGFQKIGIFGFSMGSATSIIAMADHPEIQAGLFSSGYGSAIDVLVESANRDFGIPYYPLIPVVKLALNLRGEMDIDSVRPIDKIASISPRPIAIFHCTMDDYVDYHHAKDLFAKAGEPKSIWSPECNRHERLWNFAPKEAESRAVGFFQKYLK</sequence>
<dbReference type="PANTHER" id="PTHR43358">
    <property type="entry name" value="ALPHA/BETA-HYDROLASE"/>
    <property type="match status" value="1"/>
</dbReference>
<dbReference type="AlphaFoldDB" id="A0A2M9Y1V1"/>
<dbReference type="InterPro" id="IPR029058">
    <property type="entry name" value="AB_hydrolase_fold"/>
</dbReference>
<dbReference type="RefSeq" id="WP_100790710.1">
    <property type="nucleotide sequence ID" value="NZ_NPDQ01000004.1"/>
</dbReference>
<feature type="domain" description="AB hydrolase-1" evidence="2">
    <location>
        <begin position="81"/>
        <end position="174"/>
    </location>
</feature>
<evidence type="ECO:0000313" key="3">
    <source>
        <dbReference type="EMBL" id="TGK91869.1"/>
    </source>
</evidence>
<keyword evidence="1" id="KW-1133">Transmembrane helix</keyword>
<organism evidence="3 4">
    <name type="scientific">Leptospira brenneri</name>
    <dbReference type="NCBI Taxonomy" id="2023182"/>
    <lineage>
        <taxon>Bacteria</taxon>
        <taxon>Pseudomonadati</taxon>
        <taxon>Spirochaetota</taxon>
        <taxon>Spirochaetia</taxon>
        <taxon>Leptospirales</taxon>
        <taxon>Leptospiraceae</taxon>
        <taxon>Leptospira</taxon>
    </lineage>
</organism>
<proteinExistence type="predicted"/>
<dbReference type="SUPFAM" id="SSF53474">
    <property type="entry name" value="alpha/beta-Hydrolases"/>
    <property type="match status" value="1"/>
</dbReference>
<dbReference type="EMBL" id="RQFP01000014">
    <property type="protein sequence ID" value="TGK91869.1"/>
    <property type="molecule type" value="Genomic_DNA"/>
</dbReference>
<dbReference type="InterPro" id="IPR000073">
    <property type="entry name" value="AB_hydrolase_1"/>
</dbReference>
<keyword evidence="1" id="KW-0472">Membrane</keyword>
<dbReference type="Pfam" id="PF00561">
    <property type="entry name" value="Abhydrolase_1"/>
    <property type="match status" value="1"/>
</dbReference>
<dbReference type="Proteomes" id="UP000297891">
    <property type="component" value="Unassembled WGS sequence"/>
</dbReference>
<dbReference type="InterPro" id="IPR052920">
    <property type="entry name" value="DNA-binding_regulatory"/>
</dbReference>
<evidence type="ECO:0000313" key="4">
    <source>
        <dbReference type="Proteomes" id="UP000297891"/>
    </source>
</evidence>
<keyword evidence="4" id="KW-1185">Reference proteome</keyword>